<evidence type="ECO:0000313" key="2">
    <source>
        <dbReference type="Proteomes" id="UP000092993"/>
    </source>
</evidence>
<organism evidence="1 2">
    <name type="scientific">Grifola frondosa</name>
    <name type="common">Maitake</name>
    <name type="synonym">Polyporus frondosus</name>
    <dbReference type="NCBI Taxonomy" id="5627"/>
    <lineage>
        <taxon>Eukaryota</taxon>
        <taxon>Fungi</taxon>
        <taxon>Dikarya</taxon>
        <taxon>Basidiomycota</taxon>
        <taxon>Agaricomycotina</taxon>
        <taxon>Agaricomycetes</taxon>
        <taxon>Polyporales</taxon>
        <taxon>Grifolaceae</taxon>
        <taxon>Grifola</taxon>
    </lineage>
</organism>
<reference evidence="1 2" key="1">
    <citation type="submission" date="2016-03" db="EMBL/GenBank/DDBJ databases">
        <title>Whole genome sequencing of Grifola frondosa 9006-11.</title>
        <authorList>
            <person name="Min B."/>
            <person name="Park H."/>
            <person name="Kim J.-G."/>
            <person name="Cho H."/>
            <person name="Oh Y.-L."/>
            <person name="Kong W.-S."/>
            <person name="Choi I.-G."/>
        </authorList>
    </citation>
    <scope>NUCLEOTIDE SEQUENCE [LARGE SCALE GENOMIC DNA]</scope>
    <source>
        <strain evidence="1 2">9006-11</strain>
    </source>
</reference>
<dbReference type="Proteomes" id="UP000092993">
    <property type="component" value="Unassembled WGS sequence"/>
</dbReference>
<comment type="caution">
    <text evidence="1">The sequence shown here is derived from an EMBL/GenBank/DDBJ whole genome shotgun (WGS) entry which is preliminary data.</text>
</comment>
<protein>
    <submittedName>
        <fullName evidence="1">Uncharacterized protein</fullName>
    </submittedName>
</protein>
<dbReference type="EMBL" id="LUGG01000003">
    <property type="protein sequence ID" value="OBZ76182.1"/>
    <property type="molecule type" value="Genomic_DNA"/>
</dbReference>
<keyword evidence="2" id="KW-1185">Reference proteome</keyword>
<sequence length="72" mass="7826">MLYDGRVQEGEVVNVVNVQKYVKDAVQARAGGCMTSTSTLWSAGRLDQVIARDPTMVNLPITGTHAETKFIS</sequence>
<dbReference type="AlphaFoldDB" id="A0A1C7MHB0"/>
<proteinExistence type="predicted"/>
<name>A0A1C7MHB0_GRIFR</name>
<accession>A0A1C7MHB0</accession>
<gene>
    <name evidence="1" type="ORF">A0H81_04057</name>
</gene>
<evidence type="ECO:0000313" key="1">
    <source>
        <dbReference type="EMBL" id="OBZ76182.1"/>
    </source>
</evidence>